<dbReference type="KEGG" id="bspl:121201664"/>
<evidence type="ECO:0000313" key="6">
    <source>
        <dbReference type="Proteomes" id="UP000515150"/>
    </source>
</evidence>
<evidence type="ECO:0000313" key="8">
    <source>
        <dbReference type="RefSeq" id="XP_040925836.1"/>
    </source>
</evidence>
<dbReference type="PROSITE" id="PS51720">
    <property type="entry name" value="G_AIG1"/>
    <property type="match status" value="1"/>
</dbReference>
<dbReference type="OrthoDB" id="425923at2759"/>
<keyword evidence="6" id="KW-1185">Reference proteome</keyword>
<dbReference type="FunFam" id="3.40.50.300:FF:000366">
    <property type="entry name" value="GTPase, IMAP family member 2"/>
    <property type="match status" value="1"/>
</dbReference>
<reference evidence="7 8" key="1">
    <citation type="submission" date="2025-04" db="UniProtKB">
        <authorList>
            <consortium name="RefSeq"/>
        </authorList>
    </citation>
    <scope>IDENTIFICATION</scope>
</reference>
<dbReference type="RefSeq" id="XP_040925836.1">
    <property type="nucleotide sequence ID" value="XM_041069902.2"/>
</dbReference>
<name>A0A8M1HBL1_BETSP</name>
<dbReference type="PANTHER" id="PTHR10903:SF62">
    <property type="entry name" value="GTPASE IMAP FAMILY MEMBER 4-LIKE-RELATED"/>
    <property type="match status" value="1"/>
</dbReference>
<protein>
    <submittedName>
        <fullName evidence="7 8">GTPase IMAP family member 7-like isoform X1</fullName>
    </submittedName>
</protein>
<evidence type="ECO:0000256" key="2">
    <source>
        <dbReference type="ARBA" id="ARBA00022741"/>
    </source>
</evidence>
<evidence type="ECO:0000313" key="7">
    <source>
        <dbReference type="RefSeq" id="XP_040925835.1"/>
    </source>
</evidence>
<dbReference type="GeneID" id="121201664"/>
<feature type="domain" description="AIG1-type G" evidence="5">
    <location>
        <begin position="4"/>
        <end position="213"/>
    </location>
</feature>
<dbReference type="InterPro" id="IPR045058">
    <property type="entry name" value="GIMA/IAN/Toc"/>
</dbReference>
<dbReference type="Gene3D" id="3.40.50.300">
    <property type="entry name" value="P-loop containing nucleotide triphosphate hydrolases"/>
    <property type="match status" value="1"/>
</dbReference>
<dbReference type="SUPFAM" id="SSF52540">
    <property type="entry name" value="P-loop containing nucleoside triphosphate hydrolases"/>
    <property type="match status" value="1"/>
</dbReference>
<dbReference type="Pfam" id="PF04548">
    <property type="entry name" value="AIG1"/>
    <property type="match status" value="1"/>
</dbReference>
<evidence type="ECO:0000256" key="4">
    <source>
        <dbReference type="SAM" id="Phobius"/>
    </source>
</evidence>
<keyword evidence="2" id="KW-0547">Nucleotide-binding</keyword>
<keyword evidence="3" id="KW-0342">GTP-binding</keyword>
<evidence type="ECO:0000256" key="3">
    <source>
        <dbReference type="ARBA" id="ARBA00023134"/>
    </source>
</evidence>
<proteinExistence type="inferred from homology"/>
<dbReference type="AlphaFoldDB" id="A0A8M1HBL1"/>
<dbReference type="InterPro" id="IPR006703">
    <property type="entry name" value="G_AIG1"/>
</dbReference>
<dbReference type="PANTHER" id="PTHR10903">
    <property type="entry name" value="GTPASE, IMAP FAMILY MEMBER-RELATED"/>
    <property type="match status" value="1"/>
</dbReference>
<sequence length="338" mass="36607">MDEMNARRIVLLGKTGAGKSSLANSIFGEDVFKISHCSTSEKSLSRAETKYVNGKSLMLIDTCSFLDTCGSEVLLNTELLRCITECAPGPHAFLIVLKVEKFTEHEQDVIRQICRHFSEDALKHAAVVFTHGDQLPEGTEIQEFVSQNKALGDVVGKCGGRCHVVDNKYWRNNGDDDYRSNEFHVGKILSTIDEIIEVNQGCYYSNAMLIAVNREIEIKEENIGQSSGYKSLNQCRKDAKTSVLATLVIRLAGVATGVLLGAFLGVTKLVVTSSNTEFSDAAQRGGVEGFLIGLNAAAGADNPIDAIQRTAEAVMNPNSRIGSAPGVGAIKDQPKHQQ</sequence>
<dbReference type="RefSeq" id="XP_040925835.1">
    <property type="nucleotide sequence ID" value="XM_041069901.2"/>
</dbReference>
<dbReference type="InterPro" id="IPR027417">
    <property type="entry name" value="P-loop_NTPase"/>
</dbReference>
<evidence type="ECO:0000259" key="5">
    <source>
        <dbReference type="PROSITE" id="PS51720"/>
    </source>
</evidence>
<keyword evidence="4" id="KW-0472">Membrane</keyword>
<gene>
    <name evidence="7 8" type="primary">LOC121201664</name>
</gene>
<keyword evidence="4" id="KW-1133">Transmembrane helix</keyword>
<evidence type="ECO:0000256" key="1">
    <source>
        <dbReference type="ARBA" id="ARBA00008535"/>
    </source>
</evidence>
<accession>A0A8M1HBL1</accession>
<comment type="similarity">
    <text evidence="1">Belongs to the TRAFAC class TrmE-Era-EngA-EngB-Septin-like GTPase superfamily. AIG1/Toc34/Toc159-like paraseptin GTPase family. IAN subfamily.</text>
</comment>
<feature type="transmembrane region" description="Helical" evidence="4">
    <location>
        <begin position="243"/>
        <end position="266"/>
    </location>
</feature>
<dbReference type="GO" id="GO:0005525">
    <property type="term" value="F:GTP binding"/>
    <property type="evidence" value="ECO:0007669"/>
    <property type="project" value="UniProtKB-KW"/>
</dbReference>
<dbReference type="Proteomes" id="UP000515150">
    <property type="component" value="Chromosome 2"/>
</dbReference>
<organism evidence="6 7">
    <name type="scientific">Betta splendens</name>
    <name type="common">Siamese fighting fish</name>
    <dbReference type="NCBI Taxonomy" id="158456"/>
    <lineage>
        <taxon>Eukaryota</taxon>
        <taxon>Metazoa</taxon>
        <taxon>Chordata</taxon>
        <taxon>Craniata</taxon>
        <taxon>Vertebrata</taxon>
        <taxon>Euteleostomi</taxon>
        <taxon>Actinopterygii</taxon>
        <taxon>Neopterygii</taxon>
        <taxon>Teleostei</taxon>
        <taxon>Neoteleostei</taxon>
        <taxon>Acanthomorphata</taxon>
        <taxon>Anabantaria</taxon>
        <taxon>Anabantiformes</taxon>
        <taxon>Anabantoidei</taxon>
        <taxon>Osphronemidae</taxon>
        <taxon>Betta</taxon>
    </lineage>
</organism>
<keyword evidence="4" id="KW-0812">Transmembrane</keyword>